<sequence length="494" mass="55428">MGLFGAYYVMRSFNFLAGCPKAISFVFCFDAMDFLQPSRVSGHRSRPEETHLSPVTAFPRNPSRNLGDRFIPVRGAMDFDIARFLLRFDDHRREHMLLSPSQEAYRKQLASIVLKDHTSLENNCRILKFNERPEKRNLDPILPSNEDLHPVPNKKQRLLRHIPQTADRTLDAPDLVDDYYLNLLDWSSANIVAIALDRILYLWNATNHSIEELTEVKEDDGPITSVSWAPDGLHIAVGLNNSEVQVWDSLKLKKVRSLRGHSARVGSLSWNGSILSTGGRDGKIFNHDVRINNHILSQLDAHEQEVCGLKWSSSGKQLASGGNDNLLYIWDAGIHSGQYLHRLDAHAAAVKALAWCPYQSNLLASGGGTADRCIKFWNTRTGTLLNSIDTNSQVCSLQWNRHEKELLSSHGYSENQLILWKFPSMTKTAEITGHSARVLHLAQSPDGFTVASAAADETLRFWQVFGSPESTNVSRRSTKKGEPGFALSSYATIR</sequence>
<protein>
    <submittedName>
        <fullName evidence="1">Uncharacterized protein</fullName>
    </submittedName>
</protein>
<keyword evidence="2" id="KW-1185">Reference proteome</keyword>
<gene>
    <name evidence="1" type="ORF">MRB53_019656</name>
</gene>
<reference evidence="1 2" key="1">
    <citation type="journal article" date="2022" name="Hortic Res">
        <title>A haplotype resolved chromosomal level avocado genome allows analysis of novel avocado genes.</title>
        <authorList>
            <person name="Nath O."/>
            <person name="Fletcher S.J."/>
            <person name="Hayward A."/>
            <person name="Shaw L.M."/>
            <person name="Masouleh A.K."/>
            <person name="Furtado A."/>
            <person name="Henry R.J."/>
            <person name="Mitter N."/>
        </authorList>
    </citation>
    <scope>NUCLEOTIDE SEQUENCE [LARGE SCALE GENOMIC DNA]</scope>
    <source>
        <strain evidence="2">cv. Hass</strain>
    </source>
</reference>
<dbReference type="EMBL" id="CM056814">
    <property type="protein sequence ID" value="KAJ8626349.1"/>
    <property type="molecule type" value="Genomic_DNA"/>
</dbReference>
<comment type="caution">
    <text evidence="1">The sequence shown here is derived from an EMBL/GenBank/DDBJ whole genome shotgun (WGS) entry which is preliminary data.</text>
</comment>
<evidence type="ECO:0000313" key="2">
    <source>
        <dbReference type="Proteomes" id="UP001234297"/>
    </source>
</evidence>
<dbReference type="Proteomes" id="UP001234297">
    <property type="component" value="Chromosome 6"/>
</dbReference>
<organism evidence="1 2">
    <name type="scientific">Persea americana</name>
    <name type="common">Avocado</name>
    <dbReference type="NCBI Taxonomy" id="3435"/>
    <lineage>
        <taxon>Eukaryota</taxon>
        <taxon>Viridiplantae</taxon>
        <taxon>Streptophyta</taxon>
        <taxon>Embryophyta</taxon>
        <taxon>Tracheophyta</taxon>
        <taxon>Spermatophyta</taxon>
        <taxon>Magnoliopsida</taxon>
        <taxon>Magnoliidae</taxon>
        <taxon>Laurales</taxon>
        <taxon>Lauraceae</taxon>
        <taxon>Persea</taxon>
    </lineage>
</organism>
<evidence type="ECO:0000313" key="1">
    <source>
        <dbReference type="EMBL" id="KAJ8626349.1"/>
    </source>
</evidence>
<accession>A0ACC2KYP4</accession>
<name>A0ACC2KYP4_PERAE</name>
<proteinExistence type="predicted"/>